<evidence type="ECO:0000313" key="1">
    <source>
        <dbReference type="EMBL" id="SVC45221.1"/>
    </source>
</evidence>
<dbReference type="InterPro" id="IPR043138">
    <property type="entry name" value="GGT_lsub"/>
</dbReference>
<dbReference type="EMBL" id="UINC01092002">
    <property type="protein sequence ID" value="SVC45221.1"/>
    <property type="molecule type" value="Genomic_DNA"/>
</dbReference>
<dbReference type="InterPro" id="IPR029055">
    <property type="entry name" value="Ntn_hydrolases_N"/>
</dbReference>
<dbReference type="Gene3D" id="1.10.246.130">
    <property type="match status" value="1"/>
</dbReference>
<dbReference type="AlphaFoldDB" id="A0A382MD99"/>
<name>A0A382MD99_9ZZZZ</name>
<dbReference type="InterPro" id="IPR052896">
    <property type="entry name" value="GGT-like_enzyme"/>
</dbReference>
<gene>
    <name evidence="1" type="ORF">METZ01_LOCUS298075</name>
</gene>
<dbReference type="PANTHER" id="PTHR43881:SF1">
    <property type="entry name" value="GAMMA-GLUTAMYLTRANSPEPTIDASE (AFU_ORTHOLOGUE AFUA_4G13580)"/>
    <property type="match status" value="1"/>
</dbReference>
<feature type="non-terminal residue" evidence="1">
    <location>
        <position position="373"/>
    </location>
</feature>
<evidence type="ECO:0008006" key="2">
    <source>
        <dbReference type="Google" id="ProtNLM"/>
    </source>
</evidence>
<protein>
    <recommendedName>
        <fullName evidence="2">Gamma-glutamyltransferase</fullName>
    </recommendedName>
</protein>
<dbReference type="PRINTS" id="PR01210">
    <property type="entry name" value="GGTRANSPTASE"/>
</dbReference>
<accession>A0A382MD99</accession>
<reference evidence="1" key="1">
    <citation type="submission" date="2018-05" db="EMBL/GenBank/DDBJ databases">
        <authorList>
            <person name="Lanie J.A."/>
            <person name="Ng W.-L."/>
            <person name="Kazmierczak K.M."/>
            <person name="Andrzejewski T.M."/>
            <person name="Davidsen T.M."/>
            <person name="Wayne K.J."/>
            <person name="Tettelin H."/>
            <person name="Glass J.I."/>
            <person name="Rusch D."/>
            <person name="Podicherti R."/>
            <person name="Tsui H.-C.T."/>
            <person name="Winkler M.E."/>
        </authorList>
    </citation>
    <scope>NUCLEOTIDE SEQUENCE</scope>
</reference>
<dbReference type="PANTHER" id="PTHR43881">
    <property type="entry name" value="GAMMA-GLUTAMYLTRANSPEPTIDASE (AFU_ORTHOLOGUE AFUA_4G13580)"/>
    <property type="match status" value="1"/>
</dbReference>
<organism evidence="1">
    <name type="scientific">marine metagenome</name>
    <dbReference type="NCBI Taxonomy" id="408172"/>
    <lineage>
        <taxon>unclassified sequences</taxon>
        <taxon>metagenomes</taxon>
        <taxon>ecological metagenomes</taxon>
    </lineage>
</organism>
<sequence length="373" mass="40742">MKRLAWLFFVMIATDVFPGDRPLGKSFATRSEIVAQHGIAATSQPLATQVALDILKAGGNAIDAAIAANATQGLTEPASCGIGGDLFAIVWDAKTKKLHGLNASGRSPRSLTPEHFKKMKLKQIPTHGPLPVSVPGCVDGWFELHKKFGKLQMRQILQPAIDYGEKGFPLTEIIAAGMAGSVNSYSKFPGWSKVYTPGDRTPYKGMVFKNPALAATYRKIATGGRDVFYKGAIAKEIGRFMKENSGFLTAADLAAHESEWVEPVSTIYRGHTVWELPPNGQGIAALQMLNLLEAYDLKKMGFGSPGHVHAFVEAKKLVFEDRAKFYSDPAFNKLPIKQLISKKYADERRKLIDSKLASRKFPAGQISEGDTIY</sequence>
<proteinExistence type="predicted"/>
<dbReference type="SUPFAM" id="SSF56235">
    <property type="entry name" value="N-terminal nucleophile aminohydrolases (Ntn hydrolases)"/>
    <property type="match status" value="1"/>
</dbReference>
<dbReference type="Pfam" id="PF01019">
    <property type="entry name" value="G_glu_transpept"/>
    <property type="match status" value="1"/>
</dbReference>